<dbReference type="RefSeq" id="WP_316703651.1">
    <property type="nucleotide sequence ID" value="NZ_CP136336.1"/>
</dbReference>
<protein>
    <submittedName>
        <fullName evidence="1">Uncharacterized protein</fullName>
    </submittedName>
</protein>
<proteinExistence type="predicted"/>
<reference evidence="1 2" key="1">
    <citation type="submission" date="2023-10" db="EMBL/GenBank/DDBJ databases">
        <title>Bacteria for the degradation of biodegradable plastic PBAT(Polybutylene adipate terephthalate).</title>
        <authorList>
            <person name="Weon H.-Y."/>
            <person name="Yeon J."/>
        </authorList>
    </citation>
    <scope>NUCLEOTIDE SEQUENCE [LARGE SCALE GENOMIC DNA]</scope>
    <source>
        <strain evidence="1 2">SBD 7-3</strain>
    </source>
</reference>
<gene>
    <name evidence="1" type="ORF">RXV79_12045</name>
</gene>
<dbReference type="EMBL" id="CP136336">
    <property type="protein sequence ID" value="WOB10759.1"/>
    <property type="molecule type" value="Genomic_DNA"/>
</dbReference>
<evidence type="ECO:0000313" key="1">
    <source>
        <dbReference type="EMBL" id="WOB10759.1"/>
    </source>
</evidence>
<sequence>MSTFLELQEGSPARDLMAAIVQAGDALQEHSALLPPVFAEAMFNALCASAALVLQAHACSERYTEAAIEAARHPGRRGHG</sequence>
<name>A0ABZ0D0N6_9BURK</name>
<accession>A0ABZ0D0N6</accession>
<dbReference type="Proteomes" id="UP001303946">
    <property type="component" value="Chromosome"/>
</dbReference>
<keyword evidence="2" id="KW-1185">Reference proteome</keyword>
<evidence type="ECO:0000313" key="2">
    <source>
        <dbReference type="Proteomes" id="UP001303946"/>
    </source>
</evidence>
<organism evidence="1 2">
    <name type="scientific">Piscinibacter gummiphilus</name>
    <dbReference type="NCBI Taxonomy" id="946333"/>
    <lineage>
        <taxon>Bacteria</taxon>
        <taxon>Pseudomonadati</taxon>
        <taxon>Pseudomonadota</taxon>
        <taxon>Betaproteobacteria</taxon>
        <taxon>Burkholderiales</taxon>
        <taxon>Sphaerotilaceae</taxon>
        <taxon>Piscinibacter</taxon>
    </lineage>
</organism>